<reference evidence="3" key="1">
    <citation type="journal article" date="2023" name="Commun. Biol.">
        <title>Genome analysis of Parmales, the sister group of diatoms, reveals the evolutionary specialization of diatoms from phago-mixotrophs to photoautotrophs.</title>
        <authorList>
            <person name="Ban H."/>
            <person name="Sato S."/>
            <person name="Yoshikawa S."/>
            <person name="Yamada K."/>
            <person name="Nakamura Y."/>
            <person name="Ichinomiya M."/>
            <person name="Sato N."/>
            <person name="Blanc-Mathieu R."/>
            <person name="Endo H."/>
            <person name="Kuwata A."/>
            <person name="Ogata H."/>
        </authorList>
    </citation>
    <scope>NUCLEOTIDE SEQUENCE [LARGE SCALE GENOMIC DNA]</scope>
</reference>
<dbReference type="OrthoDB" id="10393024at2759"/>
<dbReference type="PANTHER" id="PTHR13251">
    <property type="entry name" value="EPILEPSY HOLOPROSENCEPHALY CANDIDATE 1/TMEM1"/>
    <property type="match status" value="1"/>
</dbReference>
<dbReference type="EMBL" id="BRYA01000013">
    <property type="protein sequence ID" value="GMI31964.1"/>
    <property type="molecule type" value="Genomic_DNA"/>
</dbReference>
<keyword evidence="3" id="KW-1185">Reference proteome</keyword>
<feature type="compositionally biased region" description="Acidic residues" evidence="1">
    <location>
        <begin position="125"/>
        <end position="141"/>
    </location>
</feature>
<feature type="region of interest" description="Disordered" evidence="1">
    <location>
        <begin position="101"/>
        <end position="141"/>
    </location>
</feature>
<dbReference type="GO" id="GO:0006891">
    <property type="term" value="P:intra-Golgi vesicle-mediated transport"/>
    <property type="evidence" value="ECO:0007669"/>
    <property type="project" value="TreeGrafter"/>
</dbReference>
<evidence type="ECO:0000313" key="2">
    <source>
        <dbReference type="EMBL" id="GMI31964.1"/>
    </source>
</evidence>
<name>A0A9W7L5Y5_9STRA</name>
<feature type="region of interest" description="Disordered" evidence="1">
    <location>
        <begin position="776"/>
        <end position="798"/>
    </location>
</feature>
<dbReference type="GO" id="GO:1990071">
    <property type="term" value="C:TRAPPII protein complex"/>
    <property type="evidence" value="ECO:0007669"/>
    <property type="project" value="InterPro"/>
</dbReference>
<dbReference type="PANTHER" id="PTHR13251:SF3">
    <property type="entry name" value="TRAFFICKING PROTEIN PARTICLE COMPLEX SUBUNIT 10"/>
    <property type="match status" value="1"/>
</dbReference>
<protein>
    <submittedName>
        <fullName evidence="2">Uncharacterized protein</fullName>
    </submittedName>
</protein>
<dbReference type="InterPro" id="IPR045126">
    <property type="entry name" value="TRAPPC10/Trs130"/>
</dbReference>
<comment type="caution">
    <text evidence="2">The sequence shown here is derived from an EMBL/GenBank/DDBJ whole genome shotgun (WGS) entry which is preliminary data.</text>
</comment>
<feature type="region of interest" description="Disordered" evidence="1">
    <location>
        <begin position="363"/>
        <end position="387"/>
    </location>
</feature>
<evidence type="ECO:0000256" key="1">
    <source>
        <dbReference type="SAM" id="MobiDB-lite"/>
    </source>
</evidence>
<organism evidence="2 3">
    <name type="scientific">Triparma columacea</name>
    <dbReference type="NCBI Taxonomy" id="722753"/>
    <lineage>
        <taxon>Eukaryota</taxon>
        <taxon>Sar</taxon>
        <taxon>Stramenopiles</taxon>
        <taxon>Ochrophyta</taxon>
        <taxon>Bolidophyceae</taxon>
        <taxon>Parmales</taxon>
        <taxon>Triparmaceae</taxon>
        <taxon>Triparma</taxon>
    </lineage>
</organism>
<dbReference type="Proteomes" id="UP001165065">
    <property type="component" value="Unassembled WGS sequence"/>
</dbReference>
<feature type="compositionally biased region" description="Basic and acidic residues" evidence="1">
    <location>
        <begin position="113"/>
        <end position="124"/>
    </location>
</feature>
<sequence>MEPLGPKIYSPVLSISSTLPLTTSPTNCNMILYPVPSNLHWSTFNDVDNLKLNGKNGLRRLLREFVPVTATLVVAVEKGAEDRIVRKVRAIAEEEARGVRRRNEGEALVGESNEDKEKDAKVADADAEQAQEGEDEEDEEAVEDELFSMKGFNEVQDFNRQQRWGGSCTYHDLDLSSLTLPPTSPTSPILAVLRFGFSRHLSGLSTMLSSFVLLCDNLPSPSFSPPLFRAYVEALRIKGRAELTEGKGGWNSIDKAKERSKDVGPASMGPEVWSVTPPPWSSIPPKWPGGIVGMELWSLKSNMPGMVLGGRGSEWGVRALVAGIRVYEHCLGECEGDEEKRMKVEGWCEGFVQDVVKEVKDMLRGSKGPKGSTDDTTGGGGIDGEGKMFGVEMVREDEVEMTFEGRRDLGKTVGEMLEWGRERMEEIEGGCTRSPSLRSVGSGWWNKGPGGYRERKISYSVRIAAYWNEAGLGRRAGRELVDLGRIRMAGGEFKEAARVLHPLVGCYMKDGWIELGRVLVGMLWQCYGEMGDEVMRLRACVEGVRAGGGWDKKVWEMRDGKDVEGTKFDAGSCFDVEVERGGRGKVGERAEVKVRVRWWGEIEIKVGVEVGVVEWEDVEKRFRDVGVGTVGGSRVVLGGGEVTLKRGVNLIPVPWTPKNLGHYVFSKVALRMGGILFEQDEVEGRMERRTWSEAKNVLADFEVGEGESKVGIQIEGKEIYFGQEETATIKIAANGDYVSKAVVKVRGAQVIFEDEGGGGFVRGKTEDGEEVRIRRHVTAEDGNGDTDEDSLDSSSDEDLGEEIKLDLGTLPPGREVTFAVKVGGEGFKKKRATRTVEGTISGFFRSHPDNDTFKFAKVGSKTLTRCRGFVAVDEMVTESSAVVTFLANVTKRVRVTGYRVVHEGVDVTGAANIPEAGEEWVGTGEFYKAAFFGDFKGGFGGRVGEGGKRGGSRIVLEFEAAEEQLGNYEQAVPVKLEWRRETQENEATREAKLGGDEVTVNGVVGIHAEGEEGEIYKLDFDKSVWAVEGKLRGKIGSDGRACVNIIPIRVGRIDVFPTFIFVDKEGSIKGIAKVPSGKVVTSLPGGVYRAELSHSF</sequence>
<evidence type="ECO:0000313" key="3">
    <source>
        <dbReference type="Proteomes" id="UP001165065"/>
    </source>
</evidence>
<accession>A0A9W7L5Y5</accession>
<dbReference type="GO" id="GO:0034498">
    <property type="term" value="P:early endosome to Golgi transport"/>
    <property type="evidence" value="ECO:0007669"/>
    <property type="project" value="TreeGrafter"/>
</dbReference>
<proteinExistence type="predicted"/>
<gene>
    <name evidence="2" type="ORF">TrCOL_g12638</name>
</gene>
<dbReference type="AlphaFoldDB" id="A0A9W7L5Y5"/>
<feature type="compositionally biased region" description="Acidic residues" evidence="1">
    <location>
        <begin position="782"/>
        <end position="798"/>
    </location>
</feature>
<dbReference type="GO" id="GO:0005829">
    <property type="term" value="C:cytosol"/>
    <property type="evidence" value="ECO:0007669"/>
    <property type="project" value="GOC"/>
</dbReference>